<organism evidence="2 3">
    <name type="scientific">Bosea caraganae</name>
    <dbReference type="NCBI Taxonomy" id="2763117"/>
    <lineage>
        <taxon>Bacteria</taxon>
        <taxon>Pseudomonadati</taxon>
        <taxon>Pseudomonadota</taxon>
        <taxon>Alphaproteobacteria</taxon>
        <taxon>Hyphomicrobiales</taxon>
        <taxon>Boseaceae</taxon>
        <taxon>Bosea</taxon>
    </lineage>
</organism>
<dbReference type="Gene3D" id="1.10.10.10">
    <property type="entry name" value="Winged helix-like DNA-binding domain superfamily/Winged helix DNA-binding domain"/>
    <property type="match status" value="1"/>
</dbReference>
<dbReference type="OrthoDB" id="7192471at2"/>
<feature type="domain" description="HTH arsR-type" evidence="1">
    <location>
        <begin position="6"/>
        <end position="101"/>
    </location>
</feature>
<comment type="caution">
    <text evidence="2">The sequence shown here is derived from an EMBL/GenBank/DDBJ whole genome shotgun (WGS) entry which is preliminary data.</text>
</comment>
<reference evidence="3" key="1">
    <citation type="submission" date="2018-07" db="EMBL/GenBank/DDBJ databases">
        <authorList>
            <person name="Safronova V.I."/>
            <person name="Chirak E.R."/>
            <person name="Sazanova A.L."/>
        </authorList>
    </citation>
    <scope>NUCLEOTIDE SEQUENCE [LARGE SCALE GENOMIC DNA]</scope>
    <source>
        <strain evidence="3">RCAM04685</strain>
    </source>
</reference>
<dbReference type="InterPro" id="IPR036390">
    <property type="entry name" value="WH_DNA-bd_sf"/>
</dbReference>
<dbReference type="CDD" id="cd00090">
    <property type="entry name" value="HTH_ARSR"/>
    <property type="match status" value="1"/>
</dbReference>
<name>A0A370L0Z7_9HYPH</name>
<dbReference type="AlphaFoldDB" id="A0A370L0Z7"/>
<accession>A0A370L0Z7</accession>
<evidence type="ECO:0000313" key="2">
    <source>
        <dbReference type="EMBL" id="RDJ21033.1"/>
    </source>
</evidence>
<dbReference type="PRINTS" id="PR00778">
    <property type="entry name" value="HTHARSR"/>
</dbReference>
<dbReference type="SMART" id="SM00418">
    <property type="entry name" value="HTH_ARSR"/>
    <property type="match status" value="1"/>
</dbReference>
<evidence type="ECO:0000259" key="1">
    <source>
        <dbReference type="PROSITE" id="PS50987"/>
    </source>
</evidence>
<dbReference type="GO" id="GO:0003700">
    <property type="term" value="F:DNA-binding transcription factor activity"/>
    <property type="evidence" value="ECO:0007669"/>
    <property type="project" value="InterPro"/>
</dbReference>
<dbReference type="InterPro" id="IPR001845">
    <property type="entry name" value="HTH_ArsR_DNA-bd_dom"/>
</dbReference>
<proteinExistence type="predicted"/>
<evidence type="ECO:0000313" key="3">
    <source>
        <dbReference type="Proteomes" id="UP000255207"/>
    </source>
</evidence>
<dbReference type="EMBL" id="QQTP01000014">
    <property type="protein sequence ID" value="RDJ21033.1"/>
    <property type="molecule type" value="Genomic_DNA"/>
</dbReference>
<sequence>MKPVLHPDIADIEAAAVFAALADPTRLAIVLAMAEAEEFESRCSSFTDFGSPSLLTYHFNKLREAGVTRVRAAGTSRYVSLRREDLDARFPGLLDSIIATARRDPSVPRIPEGRLIAL</sequence>
<dbReference type="RefSeq" id="WP_114831487.1">
    <property type="nucleotide sequence ID" value="NZ_QQTO01000016.1"/>
</dbReference>
<gene>
    <name evidence="2" type="ORF">DWE98_22150</name>
</gene>
<dbReference type="PROSITE" id="PS50987">
    <property type="entry name" value="HTH_ARSR_2"/>
    <property type="match status" value="1"/>
</dbReference>
<dbReference type="SUPFAM" id="SSF46785">
    <property type="entry name" value="Winged helix' DNA-binding domain"/>
    <property type="match status" value="1"/>
</dbReference>
<keyword evidence="3" id="KW-1185">Reference proteome</keyword>
<dbReference type="InterPro" id="IPR036388">
    <property type="entry name" value="WH-like_DNA-bd_sf"/>
</dbReference>
<dbReference type="InterPro" id="IPR011991">
    <property type="entry name" value="ArsR-like_HTH"/>
</dbReference>
<protein>
    <submittedName>
        <fullName evidence="2">ArsR family transcriptional regulator</fullName>
    </submittedName>
</protein>
<dbReference type="Proteomes" id="UP000255207">
    <property type="component" value="Unassembled WGS sequence"/>
</dbReference>